<proteinExistence type="predicted"/>
<evidence type="ECO:0000259" key="1">
    <source>
        <dbReference type="PROSITE" id="PS50902"/>
    </source>
</evidence>
<dbReference type="InterPro" id="IPR052200">
    <property type="entry name" value="Protoporphyrinogen_IX_DH"/>
</dbReference>
<dbReference type="SUPFAM" id="SSF52218">
    <property type="entry name" value="Flavoproteins"/>
    <property type="match status" value="1"/>
</dbReference>
<dbReference type="Gene3D" id="3.40.50.360">
    <property type="match status" value="1"/>
</dbReference>
<dbReference type="Proteomes" id="UP001597280">
    <property type="component" value="Unassembled WGS sequence"/>
</dbReference>
<accession>A0ABW4PYK7</accession>
<dbReference type="PANTHER" id="PTHR38030">
    <property type="entry name" value="PROTOPORPHYRINOGEN IX DEHYDROGENASE [MENAQUINONE]"/>
    <property type="match status" value="1"/>
</dbReference>
<dbReference type="RefSeq" id="WP_343903797.1">
    <property type="nucleotide sequence ID" value="NZ_BAAAIS010000002.1"/>
</dbReference>
<name>A0ABW4PYK7_9MICO</name>
<keyword evidence="3" id="KW-1185">Reference proteome</keyword>
<gene>
    <name evidence="2" type="ORF">ACFSDA_05330</name>
</gene>
<organism evidence="2 3">
    <name type="scientific">Brachybacterium rhamnosum</name>
    <dbReference type="NCBI Taxonomy" id="173361"/>
    <lineage>
        <taxon>Bacteria</taxon>
        <taxon>Bacillati</taxon>
        <taxon>Actinomycetota</taxon>
        <taxon>Actinomycetes</taxon>
        <taxon>Micrococcales</taxon>
        <taxon>Dermabacteraceae</taxon>
        <taxon>Brachybacterium</taxon>
    </lineage>
</organism>
<feature type="domain" description="Flavodoxin-like" evidence="1">
    <location>
        <begin position="3"/>
        <end position="159"/>
    </location>
</feature>
<dbReference type="EMBL" id="JBHUFL010000002">
    <property type="protein sequence ID" value="MFD1834498.1"/>
    <property type="molecule type" value="Genomic_DNA"/>
</dbReference>
<dbReference type="PANTHER" id="PTHR38030:SF2">
    <property type="entry name" value="PROTOPORPHYRINOGEN IX DEHYDROGENASE [QUINONE]"/>
    <property type="match status" value="1"/>
</dbReference>
<dbReference type="InterPro" id="IPR029039">
    <property type="entry name" value="Flavoprotein-like_sf"/>
</dbReference>
<comment type="caution">
    <text evidence="2">The sequence shown here is derived from an EMBL/GenBank/DDBJ whole genome shotgun (WGS) entry which is preliminary data.</text>
</comment>
<dbReference type="PROSITE" id="PS50902">
    <property type="entry name" value="FLAVODOXIN_LIKE"/>
    <property type="match status" value="1"/>
</dbReference>
<reference evidence="3" key="1">
    <citation type="journal article" date="2019" name="Int. J. Syst. Evol. Microbiol.">
        <title>The Global Catalogue of Microorganisms (GCM) 10K type strain sequencing project: providing services to taxonomists for standard genome sequencing and annotation.</title>
        <authorList>
            <consortium name="The Broad Institute Genomics Platform"/>
            <consortium name="The Broad Institute Genome Sequencing Center for Infectious Disease"/>
            <person name="Wu L."/>
            <person name="Ma J."/>
        </authorList>
    </citation>
    <scope>NUCLEOTIDE SEQUENCE [LARGE SCALE GENOMIC DNA]</scope>
    <source>
        <strain evidence="3">JCM 11650</strain>
    </source>
</reference>
<evidence type="ECO:0000313" key="3">
    <source>
        <dbReference type="Proteomes" id="UP001597280"/>
    </source>
</evidence>
<evidence type="ECO:0000313" key="2">
    <source>
        <dbReference type="EMBL" id="MFD1834498.1"/>
    </source>
</evidence>
<dbReference type="InterPro" id="IPR008254">
    <property type="entry name" value="Flavodoxin/NO_synth"/>
</dbReference>
<protein>
    <submittedName>
        <fullName evidence="2">Flavodoxin domain-containing protein</fullName>
    </submittedName>
</protein>
<dbReference type="InterPro" id="IPR026816">
    <property type="entry name" value="Flavodoxin_dom"/>
</dbReference>
<dbReference type="Pfam" id="PF12724">
    <property type="entry name" value="Flavodoxin_5"/>
    <property type="match status" value="1"/>
</dbReference>
<sequence>MSVLLAYATHSGATRTLAEAMAAALEEEGREVVLADVADDPDPAQHEAVIAGSAVRGESVEKSFARWTRHHGEALAARPLAVFTCSGSAADPAKQGRQRAMDRFLEWTPLRPVATANLPGWVLMDRIPATERALLRAMGTPTGDFRDLAAAGRWARGALPTATL</sequence>